<keyword evidence="3" id="KW-1185">Reference proteome</keyword>
<sequence>MLTTTKRSSTTSTNFAAKRRKLKDTSLDTIRKYINSEKGEAIQALYMVFESGSFSFETHQKNNLPCKFVTYLNLEGYTFIGYGNTKVSSRSSASRIALLHLLDDSTVPSSKLDDYRPQLNVPLVSETSHFPEDLPDVIASLVLSKYDELRNAEKSNLPWFKVISGIVMIRNNDYKNGRVVVMSTGTKCIEPKNLQTNGCVLIDSHAEILCRRALRLFLYTQIESSRDGIASILHHNGSKFEIEKDISLYLFISSAPCGDSRIFTVSGQDKSVDKHPNRVCRGVLRIKLDGGNSTVPVIKYETDSRLMVMSCSDKLLKMNVLGLQGSLLSNFVEPIYLSGVIIGDSFPHSHASRALYERIASSDFPNPFRLNKVTIFGVHKAIKSISTCPKLNVNWICESTIEITNSTNGKVVDGTLSRLCKYRLFEQFLKIYRAAGEKNDLGRAYDYFKSKAVHYQKTKEILYQLLEAKKLGKWIQRNRIFNQFTFMSSD</sequence>
<dbReference type="GO" id="GO:0006396">
    <property type="term" value="P:RNA processing"/>
    <property type="evidence" value="ECO:0007669"/>
    <property type="project" value="InterPro"/>
</dbReference>
<evidence type="ECO:0000313" key="2">
    <source>
        <dbReference type="EMBL" id="KAK7597852.1"/>
    </source>
</evidence>
<dbReference type="GO" id="GO:0008251">
    <property type="term" value="F:tRNA-specific adenosine deaminase activity"/>
    <property type="evidence" value="ECO:0007669"/>
    <property type="project" value="TreeGrafter"/>
</dbReference>
<dbReference type="GO" id="GO:0006382">
    <property type="term" value="P:adenosine to inosine editing"/>
    <property type="evidence" value="ECO:0007669"/>
    <property type="project" value="TreeGrafter"/>
</dbReference>
<dbReference type="AlphaFoldDB" id="A0AAN9TLK9"/>
<feature type="domain" description="A to I editase" evidence="1">
    <location>
        <begin position="181"/>
        <end position="484"/>
    </location>
</feature>
<dbReference type="Pfam" id="PF02137">
    <property type="entry name" value="A_deamin"/>
    <property type="match status" value="1"/>
</dbReference>
<dbReference type="EMBL" id="JBBCAQ010000017">
    <property type="protein sequence ID" value="KAK7597852.1"/>
    <property type="molecule type" value="Genomic_DNA"/>
</dbReference>
<dbReference type="SMART" id="SM00552">
    <property type="entry name" value="ADEAMc"/>
    <property type="match status" value="1"/>
</dbReference>
<dbReference type="PANTHER" id="PTHR10910">
    <property type="entry name" value="EUKARYOTE SPECIFIC DSRNA BINDING PROTEIN"/>
    <property type="match status" value="1"/>
</dbReference>
<proteinExistence type="predicted"/>
<accession>A0AAN9TLK9</accession>
<gene>
    <name evidence="2" type="ORF">V9T40_010077</name>
</gene>
<organism evidence="2 3">
    <name type="scientific">Parthenolecanium corni</name>
    <dbReference type="NCBI Taxonomy" id="536013"/>
    <lineage>
        <taxon>Eukaryota</taxon>
        <taxon>Metazoa</taxon>
        <taxon>Ecdysozoa</taxon>
        <taxon>Arthropoda</taxon>
        <taxon>Hexapoda</taxon>
        <taxon>Insecta</taxon>
        <taxon>Pterygota</taxon>
        <taxon>Neoptera</taxon>
        <taxon>Paraneoptera</taxon>
        <taxon>Hemiptera</taxon>
        <taxon>Sternorrhyncha</taxon>
        <taxon>Coccoidea</taxon>
        <taxon>Coccidae</taxon>
        <taxon>Parthenolecanium</taxon>
    </lineage>
</organism>
<evidence type="ECO:0000313" key="3">
    <source>
        <dbReference type="Proteomes" id="UP001367676"/>
    </source>
</evidence>
<dbReference type="PROSITE" id="PS50141">
    <property type="entry name" value="A_DEAMIN_EDITASE"/>
    <property type="match status" value="1"/>
</dbReference>
<dbReference type="GO" id="GO:0005730">
    <property type="term" value="C:nucleolus"/>
    <property type="evidence" value="ECO:0007669"/>
    <property type="project" value="TreeGrafter"/>
</dbReference>
<dbReference type="GO" id="GO:0003726">
    <property type="term" value="F:double-stranded RNA adenosine deaminase activity"/>
    <property type="evidence" value="ECO:0007669"/>
    <property type="project" value="TreeGrafter"/>
</dbReference>
<dbReference type="PANTHER" id="PTHR10910:SF62">
    <property type="entry name" value="AT07585P-RELATED"/>
    <property type="match status" value="1"/>
</dbReference>
<evidence type="ECO:0000259" key="1">
    <source>
        <dbReference type="PROSITE" id="PS50141"/>
    </source>
</evidence>
<name>A0AAN9TLK9_9HEMI</name>
<protein>
    <recommendedName>
        <fullName evidence="1">A to I editase domain-containing protein</fullName>
    </recommendedName>
</protein>
<dbReference type="GO" id="GO:0005737">
    <property type="term" value="C:cytoplasm"/>
    <property type="evidence" value="ECO:0007669"/>
    <property type="project" value="TreeGrafter"/>
</dbReference>
<reference evidence="2 3" key="1">
    <citation type="submission" date="2024-03" db="EMBL/GenBank/DDBJ databases">
        <title>Adaptation during the transition from Ophiocordyceps entomopathogen to insect associate is accompanied by gene loss and intensified selection.</title>
        <authorList>
            <person name="Ward C.M."/>
            <person name="Onetto C.A."/>
            <person name="Borneman A.R."/>
        </authorList>
    </citation>
    <scope>NUCLEOTIDE SEQUENCE [LARGE SCALE GENOMIC DNA]</scope>
    <source>
        <strain evidence="2">AWRI1</strain>
        <tissue evidence="2">Single Adult Female</tissue>
    </source>
</reference>
<dbReference type="Proteomes" id="UP001367676">
    <property type="component" value="Unassembled WGS sequence"/>
</dbReference>
<dbReference type="GO" id="GO:0003725">
    <property type="term" value="F:double-stranded RNA binding"/>
    <property type="evidence" value="ECO:0007669"/>
    <property type="project" value="TreeGrafter"/>
</dbReference>
<comment type="caution">
    <text evidence="2">The sequence shown here is derived from an EMBL/GenBank/DDBJ whole genome shotgun (WGS) entry which is preliminary data.</text>
</comment>
<dbReference type="InterPro" id="IPR002466">
    <property type="entry name" value="A_deamin"/>
</dbReference>